<dbReference type="PANTHER" id="PTHR34406:SF1">
    <property type="entry name" value="PROTEIN YCEI"/>
    <property type="match status" value="1"/>
</dbReference>
<accession>A0A2R4TD19</accession>
<evidence type="ECO:0000313" key="5">
    <source>
        <dbReference type="Proteomes" id="UP000244201"/>
    </source>
</evidence>
<dbReference type="InterPro" id="IPR007372">
    <property type="entry name" value="Lipid/polyisoprenoid-bd_YceI"/>
</dbReference>
<gene>
    <name evidence="4" type="ORF">SLUN_37445</name>
</gene>
<dbReference type="KEGG" id="slk:SLUN_37445"/>
<reference evidence="4 5" key="1">
    <citation type="submission" date="2018-01" db="EMBL/GenBank/DDBJ databases">
        <title>Complete genome sequence of Streptomyces lunaelactis MM109T, a Ferroverdin A producer isolated from cave moonmilk deposits.</title>
        <authorList>
            <person name="Naome A."/>
            <person name="Martinet L."/>
            <person name="Maciejewska M."/>
            <person name="Anderssen S."/>
            <person name="Adam D."/>
            <person name="Tenconi E."/>
            <person name="Deflandre B."/>
            <person name="Arguelles-Arias A."/>
            <person name="Calusinska M."/>
            <person name="Copieters W."/>
            <person name="Karim L."/>
            <person name="Hanikenne M."/>
            <person name="Baurain D."/>
            <person name="van Wezel G."/>
            <person name="Smargiasso N."/>
            <person name="de Pauw E."/>
            <person name="Delfosse P."/>
            <person name="Rigali S."/>
        </authorList>
    </citation>
    <scope>NUCLEOTIDE SEQUENCE [LARGE SCALE GENOMIC DNA]</scope>
    <source>
        <strain evidence="4 5">MM109</strain>
    </source>
</reference>
<dbReference type="Gene3D" id="2.40.128.110">
    <property type="entry name" value="Lipid/polyisoprenoid-binding, YceI-like"/>
    <property type="match status" value="1"/>
</dbReference>
<evidence type="ECO:0000313" key="4">
    <source>
        <dbReference type="EMBL" id="AVZ77022.1"/>
    </source>
</evidence>
<feature type="domain" description="Lipid/polyisoprenoid-binding YceI-like" evidence="3">
    <location>
        <begin position="123"/>
        <end position="289"/>
    </location>
</feature>
<evidence type="ECO:0000256" key="2">
    <source>
        <dbReference type="SAM" id="MobiDB-lite"/>
    </source>
</evidence>
<evidence type="ECO:0000256" key="1">
    <source>
        <dbReference type="ARBA" id="ARBA00008812"/>
    </source>
</evidence>
<dbReference type="Proteomes" id="UP000244201">
    <property type="component" value="Chromosome"/>
</dbReference>
<dbReference type="EMBL" id="CP026304">
    <property type="protein sequence ID" value="AVZ77022.1"/>
    <property type="molecule type" value="Genomic_DNA"/>
</dbReference>
<comment type="similarity">
    <text evidence="1">Belongs to the UPF0312 family.</text>
</comment>
<dbReference type="PANTHER" id="PTHR34406">
    <property type="entry name" value="PROTEIN YCEI"/>
    <property type="match status" value="1"/>
</dbReference>
<protein>
    <recommendedName>
        <fullName evidence="3">Lipid/polyisoprenoid-binding YceI-like domain-containing protein</fullName>
    </recommendedName>
</protein>
<name>A0A2R4TD19_9ACTN</name>
<dbReference type="SMART" id="SM00867">
    <property type="entry name" value="YceI"/>
    <property type="match status" value="1"/>
</dbReference>
<sequence>MRGTERRWRRTPRTGPATGLRPEGRGLRLCVPVPPLPARVLADAPVTHRRRAGWDHRVDAGPGTARPAGQSLAPDMAVGCFPVGHGAESGDLPTRCCHAPRPTHPMESNMLATSVEIDQLTGVWQIDPDHSEVGFCVRHLMTRVRGAFTRFSGTITVGDEPLRSSVRAEIDTTSVDTRNSERDKHLRATDFLDSDNHPTAYFKSARISTKDGRYLVEGALTIRGQVRRVTFDLFLLGVDTDASGGTRAGFRAYTRISRSKFGVTGNGPVAGGRALIGDTVLLELEIQAVKDD</sequence>
<evidence type="ECO:0000259" key="3">
    <source>
        <dbReference type="SMART" id="SM00867"/>
    </source>
</evidence>
<dbReference type="InterPro" id="IPR036761">
    <property type="entry name" value="TTHA0802/YceI-like_sf"/>
</dbReference>
<feature type="compositionally biased region" description="Low complexity" evidence="2">
    <location>
        <begin position="13"/>
        <end position="26"/>
    </location>
</feature>
<feature type="region of interest" description="Disordered" evidence="2">
    <location>
        <begin position="1"/>
        <end position="26"/>
    </location>
</feature>
<dbReference type="Pfam" id="PF04264">
    <property type="entry name" value="YceI"/>
    <property type="match status" value="1"/>
</dbReference>
<organism evidence="4 5">
    <name type="scientific">Streptomyces lunaelactis</name>
    <dbReference type="NCBI Taxonomy" id="1535768"/>
    <lineage>
        <taxon>Bacteria</taxon>
        <taxon>Bacillati</taxon>
        <taxon>Actinomycetota</taxon>
        <taxon>Actinomycetes</taxon>
        <taxon>Kitasatosporales</taxon>
        <taxon>Streptomycetaceae</taxon>
        <taxon>Streptomyces</taxon>
    </lineage>
</organism>
<dbReference type="AlphaFoldDB" id="A0A2R4TD19"/>
<proteinExistence type="inferred from homology"/>
<dbReference type="SUPFAM" id="SSF101874">
    <property type="entry name" value="YceI-like"/>
    <property type="match status" value="1"/>
</dbReference>
<keyword evidence="5" id="KW-1185">Reference proteome</keyword>